<dbReference type="InterPro" id="IPR054682">
    <property type="entry name" value="HsaB"/>
</dbReference>
<dbReference type="EMBL" id="SLWS01000018">
    <property type="protein sequence ID" value="TCO46727.1"/>
    <property type="molecule type" value="Genomic_DNA"/>
</dbReference>
<evidence type="ECO:0000313" key="4">
    <source>
        <dbReference type="EMBL" id="TCO46727.1"/>
    </source>
</evidence>
<dbReference type="SMART" id="SM00903">
    <property type="entry name" value="Flavin_Reduct"/>
    <property type="match status" value="1"/>
</dbReference>
<evidence type="ECO:0000259" key="3">
    <source>
        <dbReference type="SMART" id="SM00903"/>
    </source>
</evidence>
<protein>
    <submittedName>
        <fullName evidence="4">3-hydroxy-9,10-secoandrosta-1,3,5(10)-triene-9, 17-dione monooxygenase reductase component</fullName>
    </submittedName>
</protein>
<name>A0A4R2IP92_9PSEU</name>
<evidence type="ECO:0000256" key="2">
    <source>
        <dbReference type="ARBA" id="ARBA00023002"/>
    </source>
</evidence>
<comment type="caution">
    <text evidence="4">The sequence shown here is derived from an EMBL/GenBank/DDBJ whole genome shotgun (WGS) entry which is preliminary data.</text>
</comment>
<proteinExistence type="inferred from homology"/>
<gene>
    <name evidence="4" type="ORF">EV192_118122</name>
</gene>
<dbReference type="Proteomes" id="UP000295680">
    <property type="component" value="Unassembled WGS sequence"/>
</dbReference>
<keyword evidence="2" id="KW-0560">Oxidoreductase</keyword>
<keyword evidence="5" id="KW-1185">Reference proteome</keyword>
<dbReference type="GO" id="GO:0004497">
    <property type="term" value="F:monooxygenase activity"/>
    <property type="evidence" value="ECO:0007669"/>
    <property type="project" value="UniProtKB-KW"/>
</dbReference>
<accession>A0A4R2IP92</accession>
<reference evidence="4 5" key="1">
    <citation type="submission" date="2019-03" db="EMBL/GenBank/DDBJ databases">
        <title>Genomic Encyclopedia of Type Strains, Phase IV (KMG-IV): sequencing the most valuable type-strain genomes for metagenomic binning, comparative biology and taxonomic classification.</title>
        <authorList>
            <person name="Goeker M."/>
        </authorList>
    </citation>
    <scope>NUCLEOTIDE SEQUENCE [LARGE SCALE GENOMIC DNA]</scope>
    <source>
        <strain evidence="4 5">DSM 45934</strain>
    </source>
</reference>
<dbReference type="InterPro" id="IPR012349">
    <property type="entry name" value="Split_barrel_FMN-bd"/>
</dbReference>
<comment type="similarity">
    <text evidence="1">Belongs to the non-flavoprotein flavin reductase family.</text>
</comment>
<keyword evidence="4" id="KW-0503">Monooxygenase</keyword>
<dbReference type="Pfam" id="PF01613">
    <property type="entry name" value="Flavin_Reduct"/>
    <property type="match status" value="1"/>
</dbReference>
<evidence type="ECO:0000313" key="5">
    <source>
        <dbReference type="Proteomes" id="UP000295680"/>
    </source>
</evidence>
<dbReference type="GO" id="GO:0042602">
    <property type="term" value="F:riboflavin reductase (NADPH) activity"/>
    <property type="evidence" value="ECO:0007669"/>
    <property type="project" value="TreeGrafter"/>
</dbReference>
<dbReference type="SUPFAM" id="SSF50475">
    <property type="entry name" value="FMN-binding split barrel"/>
    <property type="match status" value="1"/>
</dbReference>
<evidence type="ECO:0000256" key="1">
    <source>
        <dbReference type="ARBA" id="ARBA00008898"/>
    </source>
</evidence>
<organism evidence="4 5">
    <name type="scientific">Actinocrispum wychmicini</name>
    <dbReference type="NCBI Taxonomy" id="1213861"/>
    <lineage>
        <taxon>Bacteria</taxon>
        <taxon>Bacillati</taxon>
        <taxon>Actinomycetota</taxon>
        <taxon>Actinomycetes</taxon>
        <taxon>Pseudonocardiales</taxon>
        <taxon>Pseudonocardiaceae</taxon>
        <taxon>Actinocrispum</taxon>
    </lineage>
</organism>
<feature type="domain" description="Flavin reductase like" evidence="3">
    <location>
        <begin position="49"/>
        <end position="189"/>
    </location>
</feature>
<dbReference type="PANTHER" id="PTHR30466:SF11">
    <property type="entry name" value="FLAVIN-DEPENDENT MONOOXYGENASE, REDUCTASE SUBUNIT HSAB"/>
    <property type="match status" value="1"/>
</dbReference>
<dbReference type="GO" id="GO:0010181">
    <property type="term" value="F:FMN binding"/>
    <property type="evidence" value="ECO:0007669"/>
    <property type="project" value="InterPro"/>
</dbReference>
<dbReference type="InterPro" id="IPR050268">
    <property type="entry name" value="NADH-dep_flavin_reductase"/>
</dbReference>
<dbReference type="Gene3D" id="2.30.110.10">
    <property type="entry name" value="Electron Transport, Fmn-binding Protein, Chain A"/>
    <property type="match status" value="1"/>
</dbReference>
<dbReference type="NCBIfam" id="NF045630">
    <property type="entry name" value="monooxsub_HsaB"/>
    <property type="match status" value="1"/>
</dbReference>
<dbReference type="AlphaFoldDB" id="A0A4R2IP92"/>
<sequence length="215" mass="22469">MTAPGPMAATGGLAATDLTAATGPVTATGGTAATVPVAAEFRAQFRTVLGHFCTGVTVVTGAGPVGFACQAFAALSLDPPLVLFCPGKSSRTWQSIARTGRFCVNVLAADQRELSTVFGRAGTDKFATCAWQPAPGGAPVLDGVLTWIDCEVAEVLDGGDHHVVIGRVRHLGPCRDAQPLLFYRGRYTAADATAESRPNAMLDNLFTWPRHADWL</sequence>
<dbReference type="InterPro" id="IPR002563">
    <property type="entry name" value="Flavin_Rdtase-like_dom"/>
</dbReference>
<dbReference type="PANTHER" id="PTHR30466">
    <property type="entry name" value="FLAVIN REDUCTASE"/>
    <property type="match status" value="1"/>
</dbReference>